<dbReference type="GeneID" id="89335549"/>
<dbReference type="Proteomes" id="UP001432202">
    <property type="component" value="Chromosome"/>
</dbReference>
<keyword evidence="2" id="KW-0808">Transferase</keyword>
<dbReference type="CDD" id="cd00761">
    <property type="entry name" value="Glyco_tranf_GTA_type"/>
    <property type="match status" value="1"/>
</dbReference>
<evidence type="ECO:0000313" key="3">
    <source>
        <dbReference type="Proteomes" id="UP001432202"/>
    </source>
</evidence>
<dbReference type="Gene3D" id="3.90.550.10">
    <property type="entry name" value="Spore Coat Polysaccharide Biosynthesis Protein SpsA, Chain A"/>
    <property type="match status" value="1"/>
</dbReference>
<keyword evidence="3" id="KW-1185">Reference proteome</keyword>
<evidence type="ECO:0000259" key="1">
    <source>
        <dbReference type="Pfam" id="PF00535"/>
    </source>
</evidence>
<reference evidence="2 3" key="1">
    <citation type="submission" date="2024-02" db="EMBL/GenBank/DDBJ databases">
        <title>STSV induces naive adaptation in Sulfolobus.</title>
        <authorList>
            <person name="Xiang X."/>
            <person name="Song M."/>
        </authorList>
    </citation>
    <scope>NUCLEOTIDE SEQUENCE [LARGE SCALE GENOMIC DNA]</scope>
    <source>
        <strain evidence="2 3">RT2</strain>
    </source>
</reference>
<name>A0AAX4L166_9CREN</name>
<dbReference type="InterPro" id="IPR029044">
    <property type="entry name" value="Nucleotide-diphossugar_trans"/>
</dbReference>
<dbReference type="Pfam" id="PF00535">
    <property type="entry name" value="Glycos_transf_2"/>
    <property type="match status" value="1"/>
</dbReference>
<sequence length="324" mass="37446">MEVTVGIPTYKNNGETIGRLLDALTKQSFKRFKILIVYKESEGDKTLDVISQFQNKLDIEIKFQKEGYFEEAMNILYSEADSDILITTDDDAIPSSIWIEDHVKLHQNFSEYGVIGPLEGNIKDTDYNLFKLAYSKIMESPLEQKMLSFNNYFAITGILVKNPFISNKYNIVKTFNPIGFNMSIKREVYEDFKLPCFTIRGIGNEPYLCLHAYRKNLPCALVNNCCKTDHIDRDSLSRPKSISGIRERFAEYMLSVYYLSKIYRLSLSKLKIDIFLKGLMWNLRANSPEEKAKIDGIRKGLNIALIAIKHNKDANWIRSRLKNL</sequence>
<dbReference type="EMBL" id="CP146016">
    <property type="protein sequence ID" value="WWQ60920.1"/>
    <property type="molecule type" value="Genomic_DNA"/>
</dbReference>
<dbReference type="EC" id="2.4.-.-" evidence="2"/>
<dbReference type="RefSeq" id="WP_338602448.1">
    <property type="nucleotide sequence ID" value="NZ_CP146016.1"/>
</dbReference>
<evidence type="ECO:0000313" key="2">
    <source>
        <dbReference type="EMBL" id="WWQ60920.1"/>
    </source>
</evidence>
<organism evidence="2 3">
    <name type="scientific">Sulfolobus tengchongensis</name>
    <dbReference type="NCBI Taxonomy" id="207809"/>
    <lineage>
        <taxon>Archaea</taxon>
        <taxon>Thermoproteota</taxon>
        <taxon>Thermoprotei</taxon>
        <taxon>Sulfolobales</taxon>
        <taxon>Sulfolobaceae</taxon>
        <taxon>Sulfolobus</taxon>
    </lineage>
</organism>
<dbReference type="GO" id="GO:0016757">
    <property type="term" value="F:glycosyltransferase activity"/>
    <property type="evidence" value="ECO:0007669"/>
    <property type="project" value="UniProtKB-KW"/>
</dbReference>
<keyword evidence="2" id="KW-0328">Glycosyltransferase</keyword>
<gene>
    <name evidence="2" type="ORF">V6M85_02230</name>
</gene>
<dbReference type="AlphaFoldDB" id="A0AAX4L166"/>
<dbReference type="SUPFAM" id="SSF53448">
    <property type="entry name" value="Nucleotide-diphospho-sugar transferases"/>
    <property type="match status" value="1"/>
</dbReference>
<protein>
    <submittedName>
        <fullName evidence="2">Glycosyltransferase family A protein</fullName>
        <ecNumber evidence="2">2.4.-.-</ecNumber>
    </submittedName>
</protein>
<accession>A0AAX4L166</accession>
<feature type="domain" description="Glycosyltransferase 2-like" evidence="1">
    <location>
        <begin position="4"/>
        <end position="146"/>
    </location>
</feature>
<dbReference type="InterPro" id="IPR001173">
    <property type="entry name" value="Glyco_trans_2-like"/>
</dbReference>
<proteinExistence type="predicted"/>